<organism evidence="1 2">
    <name type="scientific">Nereida ignava</name>
    <dbReference type="NCBI Taxonomy" id="282199"/>
    <lineage>
        <taxon>Bacteria</taxon>
        <taxon>Pseudomonadati</taxon>
        <taxon>Pseudomonadota</taxon>
        <taxon>Alphaproteobacteria</taxon>
        <taxon>Rhodobacterales</taxon>
        <taxon>Roseobacteraceae</taxon>
        <taxon>Nereida</taxon>
    </lineage>
</organism>
<gene>
    <name evidence="1" type="ORF">NIG5292_02582</name>
</gene>
<dbReference type="Gene3D" id="3.30.300.180">
    <property type="match status" value="1"/>
</dbReference>
<evidence type="ECO:0000313" key="1">
    <source>
        <dbReference type="EMBL" id="CRK76518.1"/>
    </source>
</evidence>
<dbReference type="EMBL" id="CVQV01000022">
    <property type="protein sequence ID" value="CRK76518.1"/>
    <property type="molecule type" value="Genomic_DNA"/>
</dbReference>
<dbReference type="RefSeq" id="WP_048599923.1">
    <property type="nucleotide sequence ID" value="NZ_CBFHGK010000011.1"/>
</dbReference>
<dbReference type="AlphaFoldDB" id="A0A0U1NP74"/>
<accession>A0A0U1NP74</accession>
<dbReference type="InterPro" id="IPR038454">
    <property type="entry name" value="DnaA_N_sf"/>
</dbReference>
<sequence length="226" mass="25071">MNVTQTVGRNASVVKYDVLTAMGAYALAHGKHEQRLILRFITLVVARYNWQRDELAVGQVEIARLWAVEPRTVKREMAKLKAMGWLVVHRQGARGRVTQYGLDLECIRRVTRPQWDAVGPDYALRMEGVPESAKVVPLKARGQIPAPDLSSGTEWSLAQGVLHSQDEGAYGAWLSALVRVERAGGRLVLRAPSKFHAAYVQTHLIEQVNAACRAVDQDVSEVVLVV</sequence>
<reference evidence="1 2" key="1">
    <citation type="submission" date="2015-04" db="EMBL/GenBank/DDBJ databases">
        <authorList>
            <person name="Syromyatnikov M.Y."/>
            <person name="Popov V.N."/>
        </authorList>
    </citation>
    <scope>NUCLEOTIDE SEQUENCE [LARGE SCALE GENOMIC DNA]</scope>
    <source>
        <strain evidence="1 2">CECT 5292</strain>
    </source>
</reference>
<evidence type="ECO:0000313" key="2">
    <source>
        <dbReference type="Proteomes" id="UP000048949"/>
    </source>
</evidence>
<keyword evidence="2" id="KW-1185">Reference proteome</keyword>
<proteinExistence type="predicted"/>
<dbReference type="OrthoDB" id="7657434at2"/>
<protein>
    <recommendedName>
        <fullName evidence="3">DnaA N-terminal domain-containing protein</fullName>
    </recommendedName>
</protein>
<name>A0A0U1NP74_9RHOB</name>
<dbReference type="Proteomes" id="UP000048949">
    <property type="component" value="Unassembled WGS sequence"/>
</dbReference>
<evidence type="ECO:0008006" key="3">
    <source>
        <dbReference type="Google" id="ProtNLM"/>
    </source>
</evidence>